<accession>A0A0F8YTW8</accession>
<organism evidence="1">
    <name type="scientific">marine sediment metagenome</name>
    <dbReference type="NCBI Taxonomy" id="412755"/>
    <lineage>
        <taxon>unclassified sequences</taxon>
        <taxon>metagenomes</taxon>
        <taxon>ecological metagenomes</taxon>
    </lineage>
</organism>
<reference evidence="1" key="1">
    <citation type="journal article" date="2015" name="Nature">
        <title>Complex archaea that bridge the gap between prokaryotes and eukaryotes.</title>
        <authorList>
            <person name="Spang A."/>
            <person name="Saw J.H."/>
            <person name="Jorgensen S.L."/>
            <person name="Zaremba-Niedzwiedzka K."/>
            <person name="Martijn J."/>
            <person name="Lind A.E."/>
            <person name="van Eijk R."/>
            <person name="Schleper C."/>
            <person name="Guy L."/>
            <person name="Ettema T.J."/>
        </authorList>
    </citation>
    <scope>NUCLEOTIDE SEQUENCE</scope>
</reference>
<evidence type="ECO:0000313" key="1">
    <source>
        <dbReference type="EMBL" id="KKK84883.1"/>
    </source>
</evidence>
<dbReference type="EMBL" id="LAZR01051562">
    <property type="protein sequence ID" value="KKK84883.1"/>
    <property type="molecule type" value="Genomic_DNA"/>
</dbReference>
<comment type="caution">
    <text evidence="1">The sequence shown here is derived from an EMBL/GenBank/DDBJ whole genome shotgun (WGS) entry which is preliminary data.</text>
</comment>
<gene>
    <name evidence="1" type="ORF">LCGC14_2778840</name>
</gene>
<sequence length="22" mass="2245">MPIGHVHLLDVTIDDAPTSAAA</sequence>
<protein>
    <submittedName>
        <fullName evidence="1">Uncharacterized protein</fullName>
    </submittedName>
</protein>
<dbReference type="AlphaFoldDB" id="A0A0F8YTW8"/>
<feature type="non-terminal residue" evidence="1">
    <location>
        <position position="22"/>
    </location>
</feature>
<proteinExistence type="predicted"/>
<name>A0A0F8YTW8_9ZZZZ</name>